<dbReference type="SFLD" id="SFLDG01129">
    <property type="entry name" value="C1.5:_HAD__Beta-PGM__Phosphata"/>
    <property type="match status" value="1"/>
</dbReference>
<dbReference type="PANTHER" id="PTHR12725:SF117">
    <property type="entry name" value="HALOACID DEHALOGENASE-LIKE HYDROLASE"/>
    <property type="match status" value="1"/>
</dbReference>
<dbReference type="Gene3D" id="3.40.50.1000">
    <property type="entry name" value="HAD superfamily/HAD-like"/>
    <property type="match status" value="1"/>
</dbReference>
<dbReference type="AlphaFoldDB" id="A0A1J5R2S2"/>
<dbReference type="GO" id="GO:0008967">
    <property type="term" value="F:phosphoglycolate phosphatase activity"/>
    <property type="evidence" value="ECO:0007669"/>
    <property type="project" value="UniProtKB-EC"/>
</dbReference>
<dbReference type="SUPFAM" id="SSF56784">
    <property type="entry name" value="HAD-like"/>
    <property type="match status" value="1"/>
</dbReference>
<dbReference type="NCBIfam" id="TIGR01993">
    <property type="entry name" value="Pyr-5-nucltdase"/>
    <property type="match status" value="1"/>
</dbReference>
<dbReference type="NCBIfam" id="TIGR01509">
    <property type="entry name" value="HAD-SF-IA-v3"/>
    <property type="match status" value="1"/>
</dbReference>
<evidence type="ECO:0000313" key="1">
    <source>
        <dbReference type="EMBL" id="OIQ90233.1"/>
    </source>
</evidence>
<sequence>MPVERGSPNAFTPTWLFDMDNTLHDASWSVFPMMNAEMTAYIQRHLGVDRDEAHRIRSHFWQRYGATLLGLMHEHGVRAEHFLAETHRFPNLPRMLRADASQRAAIARLPGRKLVLTNAPRDYALRVLTHLKLLHLFDGVIAIEDMRQFRHLRPKPDARMLRHVLRKHRLHPARCVLVEDTLQHLKAARSIGMRGIWFTRYAHRAARRRRELPMERTGLHGRPPYVYARIGSLCCMRSSPLR</sequence>
<dbReference type="Pfam" id="PF00702">
    <property type="entry name" value="Hydrolase"/>
    <property type="match status" value="1"/>
</dbReference>
<dbReference type="EC" id="3.1.3.18" evidence="1"/>
<dbReference type="EMBL" id="MLJW01000299">
    <property type="protein sequence ID" value="OIQ90233.1"/>
    <property type="molecule type" value="Genomic_DNA"/>
</dbReference>
<dbReference type="SFLD" id="SFLDG01132">
    <property type="entry name" value="C1.5.3:_5'-Nucleotidase_Like"/>
    <property type="match status" value="1"/>
</dbReference>
<keyword evidence="1" id="KW-0378">Hydrolase</keyword>
<dbReference type="PANTHER" id="PTHR12725">
    <property type="entry name" value="HALOACID DEHALOGENASE-LIKE HYDROLASE"/>
    <property type="match status" value="1"/>
</dbReference>
<dbReference type="InterPro" id="IPR023214">
    <property type="entry name" value="HAD_sf"/>
</dbReference>
<protein>
    <submittedName>
        <fullName evidence="1">Phosphoglycolate phosphatase</fullName>
        <ecNumber evidence="1">3.1.3.18</ecNumber>
    </submittedName>
</protein>
<dbReference type="Gene3D" id="1.10.150.450">
    <property type="match status" value="1"/>
</dbReference>
<dbReference type="InterPro" id="IPR006439">
    <property type="entry name" value="HAD-SF_hydro_IA"/>
</dbReference>
<accession>A0A1J5R2S2</accession>
<name>A0A1J5R2S2_9ZZZZ</name>
<organism evidence="1">
    <name type="scientific">mine drainage metagenome</name>
    <dbReference type="NCBI Taxonomy" id="410659"/>
    <lineage>
        <taxon>unclassified sequences</taxon>
        <taxon>metagenomes</taxon>
        <taxon>ecological metagenomes</taxon>
    </lineage>
</organism>
<dbReference type="InterPro" id="IPR010237">
    <property type="entry name" value="Pyr-5-nucltdase"/>
</dbReference>
<dbReference type="SFLD" id="SFLDS00003">
    <property type="entry name" value="Haloacid_Dehalogenase"/>
    <property type="match status" value="1"/>
</dbReference>
<dbReference type="InterPro" id="IPR036412">
    <property type="entry name" value="HAD-like_sf"/>
</dbReference>
<reference evidence="1" key="1">
    <citation type="submission" date="2016-10" db="EMBL/GenBank/DDBJ databases">
        <title>Sequence of Gallionella enrichment culture.</title>
        <authorList>
            <person name="Poehlein A."/>
            <person name="Muehling M."/>
            <person name="Daniel R."/>
        </authorList>
    </citation>
    <scope>NUCLEOTIDE SEQUENCE</scope>
</reference>
<gene>
    <name evidence="1" type="primary">gph_18</name>
    <name evidence="1" type="ORF">GALL_278640</name>
</gene>
<comment type="caution">
    <text evidence="1">The sequence shown here is derived from an EMBL/GenBank/DDBJ whole genome shotgun (WGS) entry which is preliminary data.</text>
</comment>
<proteinExistence type="predicted"/>